<dbReference type="InterPro" id="IPR008914">
    <property type="entry name" value="PEBP"/>
</dbReference>
<name>A0AAQ3M4P6_9PEZI</name>
<dbReference type="InterPro" id="IPR035810">
    <property type="entry name" value="PEBP_euk"/>
</dbReference>
<protein>
    <recommendedName>
        <fullName evidence="5">Large ribosomal subunit protein mL38</fullName>
    </recommendedName>
</protein>
<dbReference type="Pfam" id="PF01161">
    <property type="entry name" value="PBP"/>
    <property type="match status" value="1"/>
</dbReference>
<evidence type="ECO:0000256" key="5">
    <source>
        <dbReference type="ARBA" id="ARBA00039444"/>
    </source>
</evidence>
<evidence type="ECO:0000313" key="9">
    <source>
        <dbReference type="Proteomes" id="UP001303373"/>
    </source>
</evidence>
<dbReference type="EMBL" id="CP138582">
    <property type="protein sequence ID" value="WPG99845.1"/>
    <property type="molecule type" value="Genomic_DNA"/>
</dbReference>
<dbReference type="Proteomes" id="UP001303373">
    <property type="component" value="Chromosome 3"/>
</dbReference>
<comment type="similarity">
    <text evidence="4">Belongs to the phosphatidylethanolamine-binding protein family. Mitochondrion-specific ribosomal protein mL38 subfamily.</text>
</comment>
<accession>A0AAQ3M4P6</accession>
<comment type="function">
    <text evidence="3">Component of the mitochondrial ribosome (mitoribosome), a dedicated translation machinery responsible for the synthesis of mitochondrial genome-encoded proteins, including at least some of the essential transmembrane subunits of the mitochondrial respiratory chain. The mitoribosomes are attached to the mitochondrial inner membrane and translation products are cotranslationally integrated into the membrane.</text>
</comment>
<proteinExistence type="inferred from homology"/>
<dbReference type="GO" id="GO:0005739">
    <property type="term" value="C:mitochondrion"/>
    <property type="evidence" value="ECO:0007669"/>
    <property type="project" value="UniProtKB-SubCell"/>
</dbReference>
<feature type="region of interest" description="Disordered" evidence="7">
    <location>
        <begin position="42"/>
        <end position="65"/>
    </location>
</feature>
<organism evidence="8 9">
    <name type="scientific">Acrodontium crateriforme</name>
    <dbReference type="NCBI Taxonomy" id="150365"/>
    <lineage>
        <taxon>Eukaryota</taxon>
        <taxon>Fungi</taxon>
        <taxon>Dikarya</taxon>
        <taxon>Ascomycota</taxon>
        <taxon>Pezizomycotina</taxon>
        <taxon>Dothideomycetes</taxon>
        <taxon>Dothideomycetidae</taxon>
        <taxon>Mycosphaerellales</taxon>
        <taxon>Teratosphaeriaceae</taxon>
        <taxon>Acrodontium</taxon>
    </lineage>
</organism>
<keyword evidence="6" id="KW-0175">Coiled coil</keyword>
<evidence type="ECO:0000256" key="7">
    <source>
        <dbReference type="SAM" id="MobiDB-lite"/>
    </source>
</evidence>
<dbReference type="Gene3D" id="1.20.58.1180">
    <property type="match status" value="1"/>
</dbReference>
<reference evidence="8 9" key="1">
    <citation type="submission" date="2023-11" db="EMBL/GenBank/DDBJ databases">
        <title>An acidophilic fungus is an integral part of prey digestion in a carnivorous sundew plant.</title>
        <authorList>
            <person name="Tsai I.J."/>
        </authorList>
    </citation>
    <scope>NUCLEOTIDE SEQUENCE [LARGE SCALE GENOMIC DNA]</scope>
    <source>
        <strain evidence="8">169a</strain>
    </source>
</reference>
<keyword evidence="9" id="KW-1185">Reference proteome</keyword>
<evidence type="ECO:0000256" key="6">
    <source>
        <dbReference type="SAM" id="Coils"/>
    </source>
</evidence>
<dbReference type="CDD" id="cd00866">
    <property type="entry name" value="PEBP_euk"/>
    <property type="match status" value="1"/>
</dbReference>
<keyword evidence="2" id="KW-0496">Mitochondrion</keyword>
<dbReference type="Gene3D" id="3.90.280.10">
    <property type="entry name" value="PEBP-like"/>
    <property type="match status" value="1"/>
</dbReference>
<evidence type="ECO:0000256" key="1">
    <source>
        <dbReference type="ARBA" id="ARBA00004173"/>
    </source>
</evidence>
<gene>
    <name evidence="8" type="ORF">R9X50_00266500</name>
</gene>
<dbReference type="AlphaFoldDB" id="A0AAQ3M4P6"/>
<evidence type="ECO:0000256" key="4">
    <source>
        <dbReference type="ARBA" id="ARBA00038016"/>
    </source>
</evidence>
<dbReference type="SUPFAM" id="SSF49777">
    <property type="entry name" value="PEBP-like"/>
    <property type="match status" value="1"/>
</dbReference>
<dbReference type="FunFam" id="3.90.280.10:FF:000004">
    <property type="entry name" value="Mitochondrial large ribosomal subunit YmL35"/>
    <property type="match status" value="1"/>
</dbReference>
<sequence length="424" mass="48496">MAFEMRARPLAKCIKCTSHRSLTLPIRSFTSAARLALDVDTGATETQAPPPSTPKKRDPNTVTTAHGERQLLRNQRLMPIGSRRRRAAMQQSGLPFSELPYQCFQEAREYLREDRAEKLEAIRIERERIEKLKQAKVSETEQSRKEIRLQSMQRQLEELKILADINDPLVKKTFEDGKGDMNKPIYRYLADRKWRSYKRRVLIQRITQMNVVPDVLPSIEPVVSTSLSFAGRKVAHGEFVDSLISAQAPKLNIQCYDKGKRLVTIAVINPDVPDVSKDGFGYRCHFLACNIEISPTDTQVNLSKLVEDKQVVLPWLPAYAQKGLPYQRMSVVILNQSGPGETETRPIDVTTIQASDKKRDGFILRSFVNRMKLTPVGVDLFRTKWDDGTAEVMQNAGIPGWDVEFRAKRIEPLPYQRKDGERYR</sequence>
<comment type="subcellular location">
    <subcellularLocation>
        <location evidence="1">Mitochondrion</location>
    </subcellularLocation>
</comment>
<evidence type="ECO:0000256" key="3">
    <source>
        <dbReference type="ARBA" id="ARBA00037226"/>
    </source>
</evidence>
<evidence type="ECO:0000256" key="2">
    <source>
        <dbReference type="ARBA" id="ARBA00023128"/>
    </source>
</evidence>
<feature type="coiled-coil region" evidence="6">
    <location>
        <begin position="115"/>
        <end position="162"/>
    </location>
</feature>
<evidence type="ECO:0000313" key="8">
    <source>
        <dbReference type="EMBL" id="WPG99845.1"/>
    </source>
</evidence>
<dbReference type="InterPro" id="IPR036610">
    <property type="entry name" value="PEBP-like_sf"/>
</dbReference>
<dbReference type="PANTHER" id="PTHR11362:SF82">
    <property type="entry name" value="PHOSPHATIDYLETHANOLAMINE-BINDING PROTEIN 4"/>
    <property type="match status" value="1"/>
</dbReference>
<dbReference type="PANTHER" id="PTHR11362">
    <property type="entry name" value="PHOSPHATIDYLETHANOLAMINE-BINDING PROTEIN"/>
    <property type="match status" value="1"/>
</dbReference>